<dbReference type="InterPro" id="IPR013830">
    <property type="entry name" value="SGNH_hydro"/>
</dbReference>
<dbReference type="AlphaFoldDB" id="A0A2P1PYU5"/>
<evidence type="ECO:0000256" key="1">
    <source>
        <dbReference type="SAM" id="SignalP"/>
    </source>
</evidence>
<sequence>MWQRWGRIWQNTIQAFVMGALLVLAASPLAHASSDTKSRAILVFGDSLSAAYNLAPEQGWVHWVGQALSEQGGAWHVRNASVSGETTDGGLRRLPAILDEIKPDVMILELGANDGLRGLPLAQSETNLARMIDLAQAKDIKVLLVGMEIPPNYGPEYTGQFRQMYQSLSAKQSVSLLPFLLAPIADRRENFMDDNLHPTAEAQVQVGKHVLEALKPLL</sequence>
<dbReference type="PANTHER" id="PTHR30383">
    <property type="entry name" value="THIOESTERASE 1/PROTEASE 1/LYSOPHOSPHOLIPASE L1"/>
    <property type="match status" value="1"/>
</dbReference>
<keyword evidence="4" id="KW-1185">Reference proteome</keyword>
<dbReference type="Gene3D" id="3.40.50.1110">
    <property type="entry name" value="SGNH hydrolase"/>
    <property type="match status" value="1"/>
</dbReference>
<dbReference type="CDD" id="cd01822">
    <property type="entry name" value="Lysophospholipase_L1_like"/>
    <property type="match status" value="1"/>
</dbReference>
<evidence type="ECO:0000313" key="4">
    <source>
        <dbReference type="Proteomes" id="UP000241074"/>
    </source>
</evidence>
<dbReference type="GO" id="GO:0004622">
    <property type="term" value="F:phosphatidylcholine lysophospholipase activity"/>
    <property type="evidence" value="ECO:0007669"/>
    <property type="project" value="TreeGrafter"/>
</dbReference>
<evidence type="ECO:0000313" key="3">
    <source>
        <dbReference type="EMBL" id="AVQ00018.1"/>
    </source>
</evidence>
<dbReference type="Pfam" id="PF13472">
    <property type="entry name" value="Lipase_GDSL_2"/>
    <property type="match status" value="1"/>
</dbReference>
<feature type="chain" id="PRO_5015188465" evidence="1">
    <location>
        <begin position="33"/>
        <end position="218"/>
    </location>
</feature>
<dbReference type="PANTHER" id="PTHR30383:SF24">
    <property type="entry name" value="THIOESTERASE 1_PROTEASE 1_LYSOPHOSPHOLIPASE L1"/>
    <property type="match status" value="1"/>
</dbReference>
<dbReference type="InterPro" id="IPR051532">
    <property type="entry name" value="Ester_Hydrolysis_Enzymes"/>
</dbReference>
<gene>
    <name evidence="3" type="ORF">C7S18_05905</name>
</gene>
<keyword evidence="1" id="KW-0732">Signal</keyword>
<name>A0A2P1PYU5_9GAMM</name>
<dbReference type="KEGG" id="xba:C7S18_05905"/>
<organism evidence="3 4">
    <name type="scientific">Ahniella affigens</name>
    <dbReference type="NCBI Taxonomy" id="2021234"/>
    <lineage>
        <taxon>Bacteria</taxon>
        <taxon>Pseudomonadati</taxon>
        <taxon>Pseudomonadota</taxon>
        <taxon>Gammaproteobacteria</taxon>
        <taxon>Lysobacterales</taxon>
        <taxon>Rhodanobacteraceae</taxon>
        <taxon>Ahniella</taxon>
    </lineage>
</organism>
<reference evidence="3 4" key="2">
    <citation type="submission" date="2018-03" db="EMBL/GenBank/DDBJ databases">
        <authorList>
            <person name="Keele B.F."/>
        </authorList>
    </citation>
    <scope>NUCLEOTIDE SEQUENCE [LARGE SCALE GENOMIC DNA]</scope>
    <source>
        <strain evidence="3 4">D13</strain>
    </source>
</reference>
<dbReference type="OrthoDB" id="9786188at2"/>
<reference evidence="3 4" key="1">
    <citation type="submission" date="2018-03" db="EMBL/GenBank/DDBJ databases">
        <title>Ahniella affigens gen. nov., sp. nov., a gammaproteobacterium isolated from sandy soil near a stream.</title>
        <authorList>
            <person name="Ko Y."/>
            <person name="Kim J.-H."/>
        </authorList>
    </citation>
    <scope>NUCLEOTIDE SEQUENCE [LARGE SCALE GENOMIC DNA]</scope>
    <source>
        <strain evidence="3 4">D13</strain>
    </source>
</reference>
<dbReference type="InterPro" id="IPR036514">
    <property type="entry name" value="SGNH_hydro_sf"/>
</dbReference>
<evidence type="ECO:0000259" key="2">
    <source>
        <dbReference type="Pfam" id="PF13472"/>
    </source>
</evidence>
<dbReference type="SUPFAM" id="SSF52266">
    <property type="entry name" value="SGNH hydrolase"/>
    <property type="match status" value="1"/>
</dbReference>
<feature type="signal peptide" evidence="1">
    <location>
        <begin position="1"/>
        <end position="32"/>
    </location>
</feature>
<dbReference type="EMBL" id="CP027860">
    <property type="protein sequence ID" value="AVQ00018.1"/>
    <property type="molecule type" value="Genomic_DNA"/>
</dbReference>
<feature type="domain" description="SGNH hydrolase-type esterase" evidence="2">
    <location>
        <begin position="43"/>
        <end position="202"/>
    </location>
</feature>
<dbReference type="RefSeq" id="WP_106893936.1">
    <property type="nucleotide sequence ID" value="NZ_CP027860.1"/>
</dbReference>
<proteinExistence type="predicted"/>
<dbReference type="Proteomes" id="UP000241074">
    <property type="component" value="Chromosome"/>
</dbReference>
<accession>A0A2P1PYU5</accession>
<protein>
    <submittedName>
        <fullName evidence="3">Arylesterase</fullName>
    </submittedName>
</protein>